<proteinExistence type="predicted"/>
<dbReference type="EMBL" id="JACHJN010000006">
    <property type="protein sequence ID" value="MBB5957657.1"/>
    <property type="molecule type" value="Genomic_DNA"/>
</dbReference>
<dbReference type="GO" id="GO:0003697">
    <property type="term" value="F:single-stranded DNA binding"/>
    <property type="evidence" value="ECO:0007669"/>
    <property type="project" value="InterPro"/>
</dbReference>
<evidence type="ECO:0000256" key="1">
    <source>
        <dbReference type="ARBA" id="ARBA00023125"/>
    </source>
</evidence>
<dbReference type="PROSITE" id="PS50935">
    <property type="entry name" value="SSB"/>
    <property type="match status" value="1"/>
</dbReference>
<name>A0A841CNK0_9PSEU</name>
<feature type="compositionally biased region" description="Polar residues" evidence="3">
    <location>
        <begin position="126"/>
        <end position="136"/>
    </location>
</feature>
<dbReference type="Proteomes" id="UP000547510">
    <property type="component" value="Unassembled WGS sequence"/>
</dbReference>
<accession>A0A841CNK0</accession>
<dbReference type="InterPro" id="IPR012340">
    <property type="entry name" value="NA-bd_OB-fold"/>
</dbReference>
<gene>
    <name evidence="4" type="ORF">FHS29_004252</name>
</gene>
<dbReference type="RefSeq" id="WP_184692918.1">
    <property type="nucleotide sequence ID" value="NZ_JACHJN010000006.1"/>
</dbReference>
<keyword evidence="5" id="KW-1185">Reference proteome</keyword>
<comment type="caution">
    <text evidence="4">The sequence shown here is derived from an EMBL/GenBank/DDBJ whole genome shotgun (WGS) entry which is preliminary data.</text>
</comment>
<dbReference type="InterPro" id="IPR000424">
    <property type="entry name" value="Primosome_PriB/ssb"/>
</dbReference>
<evidence type="ECO:0000313" key="4">
    <source>
        <dbReference type="EMBL" id="MBB5957657.1"/>
    </source>
</evidence>
<evidence type="ECO:0000256" key="2">
    <source>
        <dbReference type="PROSITE-ProRule" id="PRU00252"/>
    </source>
</evidence>
<dbReference type="AlphaFoldDB" id="A0A841CNK0"/>
<reference evidence="4 5" key="1">
    <citation type="submission" date="2020-08" db="EMBL/GenBank/DDBJ databases">
        <title>Genomic Encyclopedia of Type Strains, Phase III (KMG-III): the genomes of soil and plant-associated and newly described type strains.</title>
        <authorList>
            <person name="Whitman W."/>
        </authorList>
    </citation>
    <scope>NUCLEOTIDE SEQUENCE [LARGE SCALE GENOMIC DNA]</scope>
    <source>
        <strain evidence="4 5">CECT 8640</strain>
    </source>
</reference>
<sequence length="196" mass="21100">MAYNETRITLSGIVASPVTRTTVGTGDSRAKFRMLTTERRFDPDRQVWVSGAHMFLSVTCWRALADNVHLSLTKNDPIVVHGKMTIKELTEGEGVRQFVDVEAQAVGPNLASCTAVVTRLRKDGDATTSTPRSNQEALIPHPRDEPAVYTWQKGGDPPDTVVPASPDDVGPASTDGEGAASPDDGGDRSRKAKVPF</sequence>
<protein>
    <submittedName>
        <fullName evidence="4">Single-strand DNA-binding protein</fullName>
    </submittedName>
</protein>
<evidence type="ECO:0000256" key="3">
    <source>
        <dbReference type="SAM" id="MobiDB-lite"/>
    </source>
</evidence>
<dbReference type="Pfam" id="PF00436">
    <property type="entry name" value="SSB"/>
    <property type="match status" value="1"/>
</dbReference>
<feature type="region of interest" description="Disordered" evidence="3">
    <location>
        <begin position="123"/>
        <end position="196"/>
    </location>
</feature>
<dbReference type="SUPFAM" id="SSF50249">
    <property type="entry name" value="Nucleic acid-binding proteins"/>
    <property type="match status" value="1"/>
</dbReference>
<keyword evidence="1 2" id="KW-0238">DNA-binding</keyword>
<organism evidence="4 5">
    <name type="scientific">Saccharothrix tamanrassetensis</name>
    <dbReference type="NCBI Taxonomy" id="1051531"/>
    <lineage>
        <taxon>Bacteria</taxon>
        <taxon>Bacillati</taxon>
        <taxon>Actinomycetota</taxon>
        <taxon>Actinomycetes</taxon>
        <taxon>Pseudonocardiales</taxon>
        <taxon>Pseudonocardiaceae</taxon>
        <taxon>Saccharothrix</taxon>
    </lineage>
</organism>
<dbReference type="Gene3D" id="2.40.50.140">
    <property type="entry name" value="Nucleic acid-binding proteins"/>
    <property type="match status" value="1"/>
</dbReference>
<evidence type="ECO:0000313" key="5">
    <source>
        <dbReference type="Proteomes" id="UP000547510"/>
    </source>
</evidence>